<evidence type="ECO:0000256" key="2">
    <source>
        <dbReference type="ARBA" id="ARBA00004760"/>
    </source>
</evidence>
<dbReference type="PRINTS" id="PR00081">
    <property type="entry name" value="GDHRDH"/>
</dbReference>
<comment type="pathway">
    <text evidence="3">Sphingolipid metabolism.</text>
</comment>
<dbReference type="PANTHER" id="PTHR43550:SF3">
    <property type="entry name" value="3-KETODIHYDROSPHINGOSINE REDUCTASE"/>
    <property type="match status" value="1"/>
</dbReference>
<evidence type="ECO:0000256" key="15">
    <source>
        <dbReference type="SAM" id="Phobius"/>
    </source>
</evidence>
<feature type="transmembrane region" description="Helical" evidence="15">
    <location>
        <begin position="6"/>
        <end position="27"/>
    </location>
</feature>
<evidence type="ECO:0000256" key="1">
    <source>
        <dbReference type="ARBA" id="ARBA00004240"/>
    </source>
</evidence>
<dbReference type="InterPro" id="IPR045022">
    <property type="entry name" value="KDSR-like"/>
</dbReference>
<dbReference type="PANTHER" id="PTHR43550">
    <property type="entry name" value="3-KETODIHYDROSPHINGOSINE REDUCTASE"/>
    <property type="match status" value="1"/>
</dbReference>
<evidence type="ECO:0000256" key="5">
    <source>
        <dbReference type="ARBA" id="ARBA00022741"/>
    </source>
</evidence>
<keyword evidence="10" id="KW-0443">Lipid metabolism</keyword>
<dbReference type="InterPro" id="IPR036291">
    <property type="entry name" value="NAD(P)-bd_dom_sf"/>
</dbReference>
<keyword evidence="15" id="KW-0472">Membrane</keyword>
<keyword evidence="15" id="KW-1133">Transmembrane helix</keyword>
<dbReference type="FunFam" id="3.40.50.720:FF:000165">
    <property type="entry name" value="3-ketodihydrosphingosine reductase"/>
    <property type="match status" value="1"/>
</dbReference>
<proteinExistence type="inferred from homology"/>
<evidence type="ECO:0000256" key="10">
    <source>
        <dbReference type="ARBA" id="ARBA00023098"/>
    </source>
</evidence>
<dbReference type="EMBL" id="CADEPI010000042">
    <property type="protein sequence ID" value="CAB3369085.1"/>
    <property type="molecule type" value="Genomic_DNA"/>
</dbReference>
<protein>
    <recommendedName>
        <fullName evidence="11">3-dehydrosphinganine reductase</fullName>
        <ecNumber evidence="11">1.1.1.102</ecNumber>
    </recommendedName>
</protein>
<dbReference type="Gene3D" id="3.40.50.720">
    <property type="entry name" value="NAD(P)-binding Rossmann-like Domain"/>
    <property type="match status" value="1"/>
</dbReference>
<dbReference type="GO" id="GO:0047560">
    <property type="term" value="F:3-dehydrosphinganine reductase activity"/>
    <property type="evidence" value="ECO:0007669"/>
    <property type="project" value="UniProtKB-EC"/>
</dbReference>
<keyword evidence="5" id="KW-0547">Nucleotide-binding</keyword>
<gene>
    <name evidence="16" type="ORF">CLODIP_2_CD02588</name>
</gene>
<evidence type="ECO:0000256" key="11">
    <source>
        <dbReference type="ARBA" id="ARBA00026112"/>
    </source>
</evidence>
<evidence type="ECO:0000256" key="13">
    <source>
        <dbReference type="ARBA" id="ARBA00048930"/>
    </source>
</evidence>
<comment type="caution">
    <text evidence="16">The sequence shown here is derived from an EMBL/GenBank/DDBJ whole genome shotgun (WGS) entry which is preliminary data.</text>
</comment>
<evidence type="ECO:0000256" key="6">
    <source>
        <dbReference type="ARBA" id="ARBA00022824"/>
    </source>
</evidence>
<dbReference type="GO" id="GO:0005789">
    <property type="term" value="C:endoplasmic reticulum membrane"/>
    <property type="evidence" value="ECO:0007669"/>
    <property type="project" value="TreeGrafter"/>
</dbReference>
<evidence type="ECO:0000256" key="14">
    <source>
        <dbReference type="RuleBase" id="RU000363"/>
    </source>
</evidence>
<evidence type="ECO:0000256" key="8">
    <source>
        <dbReference type="ARBA" id="ARBA00022919"/>
    </source>
</evidence>
<dbReference type="OrthoDB" id="10249205at2759"/>
<sequence>MLCCLSLQNVGLGVIAGFAVMLISHFVRRKSRPSLNGKHILITGGSLGIGRSFAIEAAKRGANITLVARNMNNLQAAAADVQKAVIGPDQKVACLSMDLSGNFEEIQKNIKSAEEENGPIFMLVNCAGTSLCGKLEDLKDDDIKYVTHLNVLGTILPTKAVITGMKERGEGKVIVVASQAALIGVYGFCGYSATKFAVRGFAEALRMEAKPYGVTVTLALPPDTDTPGFAEEQKHKPEECRLVSEEAGFSTPEVVATKMLDDALDGKFYSTVGLECALASYICAGFTPPFTALEAFLQFFSIGFLRLFAVYILDKMDRIVTDCKNKKEKQK</sequence>
<feature type="transmembrane region" description="Helical" evidence="15">
    <location>
        <begin position="295"/>
        <end position="313"/>
    </location>
</feature>
<comment type="catalytic activity">
    <reaction evidence="13">
        <text>sphinganine + NADP(+) = 3-oxosphinganine + NADPH + H(+)</text>
        <dbReference type="Rhea" id="RHEA:22640"/>
        <dbReference type="ChEBI" id="CHEBI:15378"/>
        <dbReference type="ChEBI" id="CHEBI:57783"/>
        <dbReference type="ChEBI" id="CHEBI:57817"/>
        <dbReference type="ChEBI" id="CHEBI:58299"/>
        <dbReference type="ChEBI" id="CHEBI:58349"/>
        <dbReference type="EC" id="1.1.1.102"/>
    </reaction>
    <physiologicalReaction direction="right-to-left" evidence="13">
        <dbReference type="Rhea" id="RHEA:22642"/>
    </physiologicalReaction>
</comment>
<evidence type="ECO:0000256" key="3">
    <source>
        <dbReference type="ARBA" id="ARBA00004991"/>
    </source>
</evidence>
<comment type="similarity">
    <text evidence="4 14">Belongs to the short-chain dehydrogenases/reductases (SDR) family.</text>
</comment>
<evidence type="ECO:0000256" key="9">
    <source>
        <dbReference type="ARBA" id="ARBA00023002"/>
    </source>
</evidence>
<dbReference type="GO" id="GO:0000166">
    <property type="term" value="F:nucleotide binding"/>
    <property type="evidence" value="ECO:0007669"/>
    <property type="project" value="UniProtKB-KW"/>
</dbReference>
<evidence type="ECO:0000313" key="16">
    <source>
        <dbReference type="EMBL" id="CAB3369085.1"/>
    </source>
</evidence>
<keyword evidence="8" id="KW-0746">Sphingolipid metabolism</keyword>
<dbReference type="Pfam" id="PF00106">
    <property type="entry name" value="adh_short"/>
    <property type="match status" value="1"/>
</dbReference>
<accession>A0A8S1CFJ6</accession>
<dbReference type="GO" id="GO:0006666">
    <property type="term" value="P:3-keto-sphinganine metabolic process"/>
    <property type="evidence" value="ECO:0007669"/>
    <property type="project" value="InterPro"/>
</dbReference>
<dbReference type="SUPFAM" id="SSF51735">
    <property type="entry name" value="NAD(P)-binding Rossmann-fold domains"/>
    <property type="match status" value="1"/>
</dbReference>
<dbReference type="CDD" id="cd08939">
    <property type="entry name" value="KDSR-like_SDR_c"/>
    <property type="match status" value="1"/>
</dbReference>
<keyword evidence="9" id="KW-0560">Oxidoreductase</keyword>
<dbReference type="PROSITE" id="PS00061">
    <property type="entry name" value="ADH_SHORT"/>
    <property type="match status" value="1"/>
</dbReference>
<evidence type="ECO:0000256" key="4">
    <source>
        <dbReference type="ARBA" id="ARBA00006484"/>
    </source>
</evidence>
<reference evidence="16 17" key="1">
    <citation type="submission" date="2020-04" db="EMBL/GenBank/DDBJ databases">
        <authorList>
            <person name="Alioto T."/>
            <person name="Alioto T."/>
            <person name="Gomez Garrido J."/>
        </authorList>
    </citation>
    <scope>NUCLEOTIDE SEQUENCE [LARGE SCALE GENOMIC DNA]</scope>
</reference>
<name>A0A8S1CFJ6_9INSE</name>
<evidence type="ECO:0000256" key="7">
    <source>
        <dbReference type="ARBA" id="ARBA00022857"/>
    </source>
</evidence>
<dbReference type="InterPro" id="IPR020904">
    <property type="entry name" value="Sc_DH/Rdtase_CS"/>
</dbReference>
<dbReference type="InterPro" id="IPR002347">
    <property type="entry name" value="SDR_fam"/>
</dbReference>
<dbReference type="GO" id="GO:0030148">
    <property type="term" value="P:sphingolipid biosynthetic process"/>
    <property type="evidence" value="ECO:0007669"/>
    <property type="project" value="InterPro"/>
</dbReference>
<comment type="subcellular location">
    <subcellularLocation>
        <location evidence="1">Endoplasmic reticulum</location>
    </subcellularLocation>
</comment>
<keyword evidence="6" id="KW-0256">Endoplasmic reticulum</keyword>
<evidence type="ECO:0000313" key="17">
    <source>
        <dbReference type="Proteomes" id="UP000494165"/>
    </source>
</evidence>
<comment type="pathway">
    <text evidence="2">Lipid metabolism; sphingolipid metabolism.</text>
</comment>
<keyword evidence="15" id="KW-0812">Transmembrane</keyword>
<comment type="function">
    <text evidence="12">Catalyzes the reduction of 3'-oxosphinganine (3-ketodihydrosphingosine/KDS) to sphinganine (dihydrosphingosine/DHS), the second step of de novo sphingolipid biosynthesis.</text>
</comment>
<keyword evidence="7" id="KW-0521">NADP</keyword>
<dbReference type="AlphaFoldDB" id="A0A8S1CFJ6"/>
<organism evidence="16 17">
    <name type="scientific">Cloeon dipterum</name>
    <dbReference type="NCBI Taxonomy" id="197152"/>
    <lineage>
        <taxon>Eukaryota</taxon>
        <taxon>Metazoa</taxon>
        <taxon>Ecdysozoa</taxon>
        <taxon>Arthropoda</taxon>
        <taxon>Hexapoda</taxon>
        <taxon>Insecta</taxon>
        <taxon>Pterygota</taxon>
        <taxon>Palaeoptera</taxon>
        <taxon>Ephemeroptera</taxon>
        <taxon>Pisciforma</taxon>
        <taxon>Baetidae</taxon>
        <taxon>Cloeon</taxon>
    </lineage>
</organism>
<dbReference type="Proteomes" id="UP000494165">
    <property type="component" value="Unassembled WGS sequence"/>
</dbReference>
<keyword evidence="17" id="KW-1185">Reference proteome</keyword>
<dbReference type="PRINTS" id="PR00080">
    <property type="entry name" value="SDRFAMILY"/>
</dbReference>
<dbReference type="EC" id="1.1.1.102" evidence="11"/>
<evidence type="ECO:0000256" key="12">
    <source>
        <dbReference type="ARBA" id="ARBA00044737"/>
    </source>
</evidence>